<dbReference type="PANTHER" id="PTHR33121">
    <property type="entry name" value="CYCLIC DI-GMP PHOSPHODIESTERASE PDEF"/>
    <property type="match status" value="1"/>
</dbReference>
<accession>A0A059KL25</accession>
<dbReference type="InterPro" id="IPR050706">
    <property type="entry name" value="Cyclic-di-GMP_PDE-like"/>
</dbReference>
<evidence type="ECO:0000259" key="4">
    <source>
        <dbReference type="PROSITE" id="PS50887"/>
    </source>
</evidence>
<evidence type="ECO:0000259" key="3">
    <source>
        <dbReference type="PROSITE" id="PS50883"/>
    </source>
</evidence>
<dbReference type="SUPFAM" id="SSF55073">
    <property type="entry name" value="Nucleotide cyclase"/>
    <property type="match status" value="1"/>
</dbReference>
<dbReference type="PROSITE" id="PS50110">
    <property type="entry name" value="RESPONSE_REGULATORY"/>
    <property type="match status" value="1"/>
</dbReference>
<gene>
    <name evidence="5" type="ORF">X805_26350</name>
</gene>
<evidence type="ECO:0000256" key="1">
    <source>
        <dbReference type="PROSITE-ProRule" id="PRU00169"/>
    </source>
</evidence>
<protein>
    <recommendedName>
        <fullName evidence="7">EAL domain-containing protein</fullName>
    </recommendedName>
</protein>
<dbReference type="GO" id="GO:0000160">
    <property type="term" value="P:phosphorelay signal transduction system"/>
    <property type="evidence" value="ECO:0007669"/>
    <property type="project" value="InterPro"/>
</dbReference>
<sequence>MILPPSPSLAGTPHPRILAVDDDPVFRRSVAFALDGYRFQGQDVELLLAGSSAEALEQLARHPDIGVILLDVVMEHDDAGLRLVRQLRGELDRQDIRIVLLTGQPGMAPMHDVMRDLDVDEYWHKTELGSERLEALLNANLRSHQSILREQQGRRRFERLLQAVDRASRGQDLTGLARQLLDDVAALLETEPAGLVAMWPPHTTGPLVIGAAGAQAPLQGLTLAAGGTDTGTTPRLAARIEHALGAPAPASAPDDSELHDLLLPLHPGPLLHSVRPGATDSAQQTLFALWVPRPQPPDEAEREMVRLLATNVGAQMRRLDLIAQLDRLAYQDELTGLPNRNGLLRRMHAAGERLSSMVLQFEDVDQFSNLNLMLGFETANRLLQALAERLREEAGPDVMVARVDNDTFALLGPAGQMVAQMYRDRTEGITVSDGHFSAVLHLTGAQVDLSLVSGPPEETLATARYLLNDAKRHGWGQQVCYRPGMETQARDNYRLGQALHEALRAGEIRIALQPQVWLQDGSLKGFEALARWTDRRGREIPPLTFIALAEASGHISALFNQVLEQSCQAWRLLDSLGLGHLRIAVNLSALQLADPALAQDIAARCSAAGVPPEAIELEVTESAVMVDADGATLQLDRLRQLGFEIALDDFGTGFSSLARLRGFDLDWIKIDRAFLGEIGQRPDEETLPGMIVSLSRQLGLKSLAEGVETDAQRRWLTRSGCQAAQGMLIGRPMPMCDLPGWLRTQGHLPQPLSLPQ</sequence>
<feature type="domain" description="EAL" evidence="3">
    <location>
        <begin position="492"/>
        <end position="746"/>
    </location>
</feature>
<dbReference type="PROSITE" id="PS50887">
    <property type="entry name" value="GGDEF"/>
    <property type="match status" value="1"/>
</dbReference>
<dbReference type="GO" id="GO:0071111">
    <property type="term" value="F:cyclic-guanylate-specific phosphodiesterase activity"/>
    <property type="evidence" value="ECO:0007669"/>
    <property type="project" value="InterPro"/>
</dbReference>
<dbReference type="PANTHER" id="PTHR33121:SF79">
    <property type="entry name" value="CYCLIC DI-GMP PHOSPHODIESTERASE PDED-RELATED"/>
    <property type="match status" value="1"/>
</dbReference>
<reference evidence="5 6" key="1">
    <citation type="journal article" date="2014" name="FEMS Microbiol. Ecol.">
        <title>Sphaerotilus natans encrusted with nanoball-shaped Fe(III) oxide minerals formed by nitrate-reducing mixotrophic Fe(II) oxidation.</title>
        <authorList>
            <person name="Park S."/>
            <person name="Kim D.H."/>
            <person name="Lee J.H."/>
            <person name="Hur H.G."/>
        </authorList>
    </citation>
    <scope>NUCLEOTIDE SEQUENCE [LARGE SCALE GENOMIC DNA]</scope>
    <source>
        <strain evidence="5 6">DSM 6575</strain>
    </source>
</reference>
<evidence type="ECO:0000259" key="2">
    <source>
        <dbReference type="PROSITE" id="PS50110"/>
    </source>
</evidence>
<dbReference type="Pfam" id="PF00990">
    <property type="entry name" value="GGDEF"/>
    <property type="match status" value="1"/>
</dbReference>
<dbReference type="InterPro" id="IPR001789">
    <property type="entry name" value="Sig_transdc_resp-reg_receiver"/>
</dbReference>
<dbReference type="Gene3D" id="3.20.20.450">
    <property type="entry name" value="EAL domain"/>
    <property type="match status" value="1"/>
</dbReference>
<dbReference type="PROSITE" id="PS50883">
    <property type="entry name" value="EAL"/>
    <property type="match status" value="1"/>
</dbReference>
<evidence type="ECO:0008006" key="7">
    <source>
        <dbReference type="Google" id="ProtNLM"/>
    </source>
</evidence>
<evidence type="ECO:0000313" key="6">
    <source>
        <dbReference type="Proteomes" id="UP000026714"/>
    </source>
</evidence>
<dbReference type="eggNOG" id="COG5001">
    <property type="taxonomic scope" value="Bacteria"/>
</dbReference>
<dbReference type="SMART" id="SM00448">
    <property type="entry name" value="REC"/>
    <property type="match status" value="1"/>
</dbReference>
<dbReference type="InterPro" id="IPR011006">
    <property type="entry name" value="CheY-like_superfamily"/>
</dbReference>
<keyword evidence="1" id="KW-0597">Phosphoprotein</keyword>
<dbReference type="Proteomes" id="UP000026714">
    <property type="component" value="Unassembled WGS sequence"/>
</dbReference>
<organism evidence="5 6">
    <name type="scientific">Sphaerotilus natans subsp. natans DSM 6575</name>
    <dbReference type="NCBI Taxonomy" id="1286631"/>
    <lineage>
        <taxon>Bacteria</taxon>
        <taxon>Pseudomonadati</taxon>
        <taxon>Pseudomonadota</taxon>
        <taxon>Betaproteobacteria</taxon>
        <taxon>Burkholderiales</taxon>
        <taxon>Sphaerotilaceae</taxon>
        <taxon>Sphaerotilus</taxon>
    </lineage>
</organism>
<feature type="modified residue" description="4-aspartylphosphate" evidence="1">
    <location>
        <position position="71"/>
    </location>
</feature>
<evidence type="ECO:0000313" key="5">
    <source>
        <dbReference type="EMBL" id="KDB51813.1"/>
    </source>
</evidence>
<feature type="domain" description="GGDEF" evidence="4">
    <location>
        <begin position="355"/>
        <end position="483"/>
    </location>
</feature>
<dbReference type="STRING" id="34103.SAMN05421778_103121"/>
<dbReference type="InterPro" id="IPR029787">
    <property type="entry name" value="Nucleotide_cyclase"/>
</dbReference>
<comment type="caution">
    <text evidence="5">The sequence shown here is derived from an EMBL/GenBank/DDBJ whole genome shotgun (WGS) entry which is preliminary data.</text>
</comment>
<dbReference type="Pfam" id="PF00563">
    <property type="entry name" value="EAL"/>
    <property type="match status" value="1"/>
</dbReference>
<dbReference type="InterPro" id="IPR043128">
    <property type="entry name" value="Rev_trsase/Diguanyl_cyclase"/>
</dbReference>
<dbReference type="CDD" id="cd01948">
    <property type="entry name" value="EAL"/>
    <property type="match status" value="1"/>
</dbReference>
<dbReference type="InterPro" id="IPR000160">
    <property type="entry name" value="GGDEF_dom"/>
</dbReference>
<feature type="domain" description="Response regulatory" evidence="2">
    <location>
        <begin position="16"/>
        <end position="140"/>
    </location>
</feature>
<keyword evidence="6" id="KW-1185">Reference proteome</keyword>
<dbReference type="InterPro" id="IPR001633">
    <property type="entry name" value="EAL_dom"/>
</dbReference>
<dbReference type="SUPFAM" id="SSF141868">
    <property type="entry name" value="EAL domain-like"/>
    <property type="match status" value="1"/>
</dbReference>
<dbReference type="EMBL" id="AZRA01000067">
    <property type="protein sequence ID" value="KDB51813.1"/>
    <property type="molecule type" value="Genomic_DNA"/>
</dbReference>
<dbReference type="SMART" id="SM00052">
    <property type="entry name" value="EAL"/>
    <property type="match status" value="1"/>
</dbReference>
<dbReference type="Gene3D" id="3.40.50.2300">
    <property type="match status" value="1"/>
</dbReference>
<dbReference type="SMART" id="SM00267">
    <property type="entry name" value="GGDEF"/>
    <property type="match status" value="1"/>
</dbReference>
<dbReference type="AlphaFoldDB" id="A0A059KL25"/>
<dbReference type="Pfam" id="PF00072">
    <property type="entry name" value="Response_reg"/>
    <property type="match status" value="1"/>
</dbReference>
<dbReference type="SUPFAM" id="SSF52172">
    <property type="entry name" value="CheY-like"/>
    <property type="match status" value="1"/>
</dbReference>
<dbReference type="RefSeq" id="WP_051632006.1">
    <property type="nucleotide sequence ID" value="NZ_AZRA01000067.1"/>
</dbReference>
<proteinExistence type="predicted"/>
<dbReference type="InterPro" id="IPR035919">
    <property type="entry name" value="EAL_sf"/>
</dbReference>
<name>A0A059KL25_9BURK</name>
<dbReference type="Gene3D" id="3.30.70.270">
    <property type="match status" value="1"/>
</dbReference>